<dbReference type="InterPro" id="IPR002745">
    <property type="entry name" value="Ptrans_KptA/Tpt1"/>
</dbReference>
<evidence type="ECO:0000256" key="1">
    <source>
        <dbReference type="ARBA" id="ARBA00009836"/>
    </source>
</evidence>
<evidence type="ECO:0008006" key="6">
    <source>
        <dbReference type="Google" id="ProtNLM"/>
    </source>
</evidence>
<evidence type="ECO:0000256" key="3">
    <source>
        <dbReference type="ARBA" id="ARBA00023027"/>
    </source>
</evidence>
<comment type="similarity">
    <text evidence="1">Belongs to the KptA/TPT1 family.</text>
</comment>
<comment type="caution">
    <text evidence="4">The sequence shown here is derived from an EMBL/GenBank/DDBJ whole genome shotgun (WGS) entry which is preliminary data.</text>
</comment>
<dbReference type="GO" id="GO:0008033">
    <property type="term" value="P:tRNA processing"/>
    <property type="evidence" value="ECO:0007669"/>
    <property type="project" value="TreeGrafter"/>
</dbReference>
<sequence>MLFHGTSPAAWSQIATKGLLPMGRQHVHLSADLSTAVSVGKRKAPAPVVLEIDTVRAANAGSRFWLGNDTIWLSNFIDPGSIRPQ</sequence>
<dbReference type="Proteomes" id="UP000256709">
    <property type="component" value="Unassembled WGS sequence"/>
</dbReference>
<dbReference type="PANTHER" id="PTHR12684:SF2">
    <property type="entry name" value="TRNA 2'-PHOSPHOTRANSFERASE 1"/>
    <property type="match status" value="1"/>
</dbReference>
<dbReference type="SUPFAM" id="SSF56399">
    <property type="entry name" value="ADP-ribosylation"/>
    <property type="match status" value="1"/>
</dbReference>
<dbReference type="GO" id="GO:0000215">
    <property type="term" value="F:tRNA 2'-phosphotransferase activity"/>
    <property type="evidence" value="ECO:0007669"/>
    <property type="project" value="TreeGrafter"/>
</dbReference>
<dbReference type="Gene3D" id="3.20.170.30">
    <property type="match status" value="1"/>
</dbReference>
<keyword evidence="3" id="KW-0520">NAD</keyword>
<accession>A0A3E0VE51</accession>
<evidence type="ECO:0000313" key="4">
    <source>
        <dbReference type="EMBL" id="RFA07147.1"/>
    </source>
</evidence>
<gene>
    <name evidence="4" type="ORF">B7R21_16640</name>
</gene>
<proteinExistence type="inferred from homology"/>
<name>A0A3E0VE51_9MICO</name>
<organism evidence="4 5">
    <name type="scientific">Subtercola boreus</name>
    <dbReference type="NCBI Taxonomy" id="120213"/>
    <lineage>
        <taxon>Bacteria</taxon>
        <taxon>Bacillati</taxon>
        <taxon>Actinomycetota</taxon>
        <taxon>Actinomycetes</taxon>
        <taxon>Micrococcales</taxon>
        <taxon>Microbacteriaceae</taxon>
        <taxon>Subtercola</taxon>
    </lineage>
</organism>
<evidence type="ECO:0000256" key="2">
    <source>
        <dbReference type="ARBA" id="ARBA00022679"/>
    </source>
</evidence>
<dbReference type="AlphaFoldDB" id="A0A3E0VE51"/>
<dbReference type="RefSeq" id="WP_116284388.1">
    <property type="nucleotide sequence ID" value="NZ_NBXA01000030.1"/>
</dbReference>
<protein>
    <recommendedName>
        <fullName evidence="6">RNA 2'-phosphotransferase</fullName>
    </recommendedName>
</protein>
<dbReference type="PANTHER" id="PTHR12684">
    <property type="entry name" value="PUTATIVE PHOSPHOTRANSFERASE"/>
    <property type="match status" value="1"/>
</dbReference>
<dbReference type="Pfam" id="PF01885">
    <property type="entry name" value="PTS_2-RNA"/>
    <property type="match status" value="1"/>
</dbReference>
<keyword evidence="2" id="KW-0808">Transferase</keyword>
<dbReference type="InterPro" id="IPR042081">
    <property type="entry name" value="RNA_2'-PTrans_C"/>
</dbReference>
<dbReference type="EMBL" id="NBXA01000030">
    <property type="protein sequence ID" value="RFA07147.1"/>
    <property type="molecule type" value="Genomic_DNA"/>
</dbReference>
<reference evidence="4 5" key="1">
    <citation type="submission" date="2017-04" db="EMBL/GenBank/DDBJ databases">
        <title>Comparative genome analysis of Subtercola boreus.</title>
        <authorList>
            <person name="Cho Y.-J."/>
            <person name="Cho A."/>
            <person name="Kim O.-S."/>
            <person name="Lee J.-I."/>
        </authorList>
    </citation>
    <scope>NUCLEOTIDE SEQUENCE [LARGE SCALE GENOMIC DNA]</scope>
    <source>
        <strain evidence="4 5">P27444</strain>
    </source>
</reference>
<evidence type="ECO:0000313" key="5">
    <source>
        <dbReference type="Proteomes" id="UP000256709"/>
    </source>
</evidence>